<keyword evidence="1" id="KW-0812">Transmembrane</keyword>
<organism evidence="2 3">
    <name type="scientific">Bacillus safensis</name>
    <dbReference type="NCBI Taxonomy" id="561879"/>
    <lineage>
        <taxon>Bacteria</taxon>
        <taxon>Bacillati</taxon>
        <taxon>Bacillota</taxon>
        <taxon>Bacilli</taxon>
        <taxon>Bacillales</taxon>
        <taxon>Bacillaceae</taxon>
        <taxon>Bacillus</taxon>
    </lineage>
</organism>
<protein>
    <submittedName>
        <fullName evidence="2">Uncharacterized protein</fullName>
    </submittedName>
</protein>
<proteinExistence type="predicted"/>
<name>A0A1L6ZPF8_BACIA</name>
<sequence>MKGLIYAFLIMFVGFYMTVWTCYYYVQDYRYKAIVLTMTESAKVSSVNSYDKSVRVSRGKAEITEKSFKEKFEKTFKENSNVNLKPKEINYSFLKDGNGGIKAVKVKLIDDRNKEYKVTLVSNIAE</sequence>
<accession>A0A1L6ZPF8</accession>
<geneLocation type="plasmid" evidence="2 3">
    <name>unnamed1</name>
</geneLocation>
<evidence type="ECO:0000256" key="1">
    <source>
        <dbReference type="SAM" id="Phobius"/>
    </source>
</evidence>
<keyword evidence="1" id="KW-0472">Membrane</keyword>
<reference evidence="2 3" key="1">
    <citation type="submission" date="2016-05" db="EMBL/GenBank/DDBJ databases">
        <title>Complete Genome and Methylome Analysis of Psychrotrophic Bacterial Isolates from Antarctic Lake Untersee.</title>
        <authorList>
            <person name="Fomenkov A."/>
            <person name="Akimov V.N."/>
            <person name="Vasilyeva L.V."/>
            <person name="Andersen D."/>
            <person name="Vincze T."/>
            <person name="Roberts R.J."/>
        </authorList>
    </citation>
    <scope>NUCLEOTIDE SEQUENCE [LARGE SCALE GENOMIC DNA]</scope>
    <source>
        <strain evidence="2 3">U14-5</strain>
        <plasmid evidence="2 3">unnamed1</plasmid>
    </source>
</reference>
<gene>
    <name evidence="2" type="ORF">BSA145_20850</name>
</gene>
<dbReference type="Proteomes" id="UP000185426">
    <property type="component" value="Plasmid unnamed1"/>
</dbReference>
<feature type="transmembrane region" description="Helical" evidence="1">
    <location>
        <begin position="6"/>
        <end position="26"/>
    </location>
</feature>
<keyword evidence="2" id="KW-0614">Plasmid</keyword>
<dbReference type="AlphaFoldDB" id="A0A1L6ZPF8"/>
<evidence type="ECO:0000313" key="3">
    <source>
        <dbReference type="Proteomes" id="UP000185426"/>
    </source>
</evidence>
<keyword evidence="1" id="KW-1133">Transmembrane helix</keyword>
<evidence type="ECO:0000313" key="2">
    <source>
        <dbReference type="EMBL" id="APT48388.1"/>
    </source>
</evidence>
<dbReference type="EMBL" id="CP015608">
    <property type="protein sequence ID" value="APT48388.1"/>
    <property type="molecule type" value="Genomic_DNA"/>
</dbReference>